<gene>
    <name evidence="1" type="ORF">RUMHYD_00987</name>
</gene>
<organism evidence="1 2">
    <name type="scientific">Blautia hydrogenotrophica (strain DSM 10507 / JCM 14656 / S5a33)</name>
    <name type="common">Ruminococcus hydrogenotrophicus</name>
    <dbReference type="NCBI Taxonomy" id="476272"/>
    <lineage>
        <taxon>Bacteria</taxon>
        <taxon>Bacillati</taxon>
        <taxon>Bacillota</taxon>
        <taxon>Clostridia</taxon>
        <taxon>Lachnospirales</taxon>
        <taxon>Lachnospiraceae</taxon>
        <taxon>Blautia</taxon>
    </lineage>
</organism>
<dbReference type="EMBL" id="ACBZ01000043">
    <property type="protein sequence ID" value="EEG50099.1"/>
    <property type="molecule type" value="Genomic_DNA"/>
</dbReference>
<keyword evidence="2" id="KW-1185">Reference proteome</keyword>
<reference evidence="1 2" key="1">
    <citation type="submission" date="2009-01" db="EMBL/GenBank/DDBJ databases">
        <authorList>
            <person name="Fulton L."/>
            <person name="Clifton S."/>
            <person name="Fulton B."/>
            <person name="Xu J."/>
            <person name="Minx P."/>
            <person name="Pepin K.H."/>
            <person name="Johnson M."/>
            <person name="Bhonagiri V."/>
            <person name="Nash W.E."/>
            <person name="Mardis E.R."/>
            <person name="Wilson R.K."/>
        </authorList>
    </citation>
    <scope>NUCLEOTIDE SEQUENCE [LARGE SCALE GENOMIC DNA]</scope>
    <source>
        <strain evidence="2">DSM 10507 / JCM 14656 / S5a33</strain>
    </source>
</reference>
<protein>
    <submittedName>
        <fullName evidence="1">Uncharacterized protein</fullName>
    </submittedName>
</protein>
<evidence type="ECO:0000313" key="1">
    <source>
        <dbReference type="EMBL" id="EEG50099.1"/>
    </source>
</evidence>
<dbReference type="AlphaFoldDB" id="C0CJI9"/>
<comment type="caution">
    <text evidence="1">The sequence shown here is derived from an EMBL/GenBank/DDBJ whole genome shotgun (WGS) entry which is preliminary data.</text>
</comment>
<reference evidence="1 2" key="2">
    <citation type="submission" date="2009-02" db="EMBL/GenBank/DDBJ databases">
        <title>Draft genome sequence of Blautia hydrogenotrophica DSM 10507 (Ruminococcus hydrogenotrophicus DSM 10507).</title>
        <authorList>
            <person name="Sudarsanam P."/>
            <person name="Ley R."/>
            <person name="Guruge J."/>
            <person name="Turnbaugh P.J."/>
            <person name="Mahowald M."/>
            <person name="Liep D."/>
            <person name="Gordon J."/>
        </authorList>
    </citation>
    <scope>NUCLEOTIDE SEQUENCE [LARGE SCALE GENOMIC DNA]</scope>
    <source>
        <strain evidence="2">DSM 10507 / JCM 14656 / S5a33</strain>
    </source>
</reference>
<proteinExistence type="predicted"/>
<dbReference type="Proteomes" id="UP000003100">
    <property type="component" value="Unassembled WGS sequence"/>
</dbReference>
<dbReference type="PATRIC" id="fig|476272.21.peg.2333"/>
<name>C0CJI9_BLAHS</name>
<accession>C0CJI9</accession>
<sequence length="47" mass="5290">MPCVEYLIFLCNRKAFSYYINAPLRIRTPQGGAQSGMCPLKTEGMGY</sequence>
<evidence type="ECO:0000313" key="2">
    <source>
        <dbReference type="Proteomes" id="UP000003100"/>
    </source>
</evidence>
<dbReference type="HOGENOM" id="CLU_3165182_0_0_9"/>